<comment type="catalytic activity">
    <reaction evidence="12 13">
        <text>DNA(n) + a 2'-deoxyribonucleoside 5'-triphosphate = DNA(n+1) + diphosphate</text>
        <dbReference type="Rhea" id="RHEA:22508"/>
        <dbReference type="Rhea" id="RHEA-COMP:17339"/>
        <dbReference type="Rhea" id="RHEA-COMP:17340"/>
        <dbReference type="ChEBI" id="CHEBI:33019"/>
        <dbReference type="ChEBI" id="CHEBI:61560"/>
        <dbReference type="ChEBI" id="CHEBI:173112"/>
        <dbReference type="EC" id="2.7.7.49"/>
    </reaction>
</comment>
<dbReference type="Pfam" id="PF12009">
    <property type="entry name" value="Telomerase_RBD"/>
    <property type="match status" value="1"/>
</dbReference>
<evidence type="ECO:0000256" key="13">
    <source>
        <dbReference type="RuleBase" id="RU365061"/>
    </source>
</evidence>
<evidence type="ECO:0000256" key="7">
    <source>
        <dbReference type="ARBA" id="ARBA00022723"/>
    </source>
</evidence>
<dbReference type="Proteomes" id="UP000031512">
    <property type="component" value="Unassembled WGS sequence"/>
</dbReference>
<dbReference type="Gene3D" id="1.10.132.70">
    <property type="match status" value="1"/>
</dbReference>
<dbReference type="EMBL" id="ACOU01000004">
    <property type="protein sequence ID" value="EKX72633.1"/>
    <property type="molecule type" value="Genomic_DNA"/>
</dbReference>
<gene>
    <name evidence="15" type="ORF">BEWA_011920</name>
</gene>
<dbReference type="GO" id="GO:0007004">
    <property type="term" value="P:telomere maintenance via telomerase"/>
    <property type="evidence" value="ECO:0007669"/>
    <property type="project" value="TreeGrafter"/>
</dbReference>
<comment type="similarity">
    <text evidence="1 13">Belongs to the reverse transcriptase family. Telomerase subfamily.</text>
</comment>
<dbReference type="InterPro" id="IPR003545">
    <property type="entry name" value="Telomerase_RT"/>
</dbReference>
<keyword evidence="16" id="KW-1185">Reference proteome</keyword>
<protein>
    <recommendedName>
        <fullName evidence="3 13">Telomerase reverse transcriptase</fullName>
        <ecNumber evidence="2 13">2.7.7.49</ecNumber>
    </recommendedName>
    <alternativeName>
        <fullName evidence="13">Telomerase catalytic subunit</fullName>
    </alternativeName>
</protein>
<dbReference type="STRING" id="1537102.L1LBS7"/>
<keyword evidence="7 13" id="KW-0479">Metal-binding</keyword>
<evidence type="ECO:0000256" key="4">
    <source>
        <dbReference type="ARBA" id="ARBA00022454"/>
    </source>
</evidence>
<dbReference type="AlphaFoldDB" id="L1LBS7"/>
<dbReference type="PANTHER" id="PTHR12066:SF0">
    <property type="entry name" value="TELOMERASE REVERSE TRANSCRIPTASE"/>
    <property type="match status" value="1"/>
</dbReference>
<dbReference type="InterPro" id="IPR021891">
    <property type="entry name" value="Telomerase_RBD"/>
</dbReference>
<sequence>MTRRLENAKYHCGSLLRLYKSCLVECRNLECHFGMKTQPLYNYIENKVYPSDIVEKFLLAISKCIIVQEESEVEDRYADSLLGCDLMKGVDEAIKKREAELNRHWKRQSILFNGIKEKGKDVTGLYIQHPCEFFETSLGRAIVEYCGRKTIFNMLVFHRTFIPGQIERPGTLDILDYINGVENDHSQLGDVLDGVLNGMQRFKIKKRCMHIPRPDILIQCSGQLLLKMQSVPSTKEVCMQESCFQRTHVHKQKTWSEIIVFRNQILYSDSFNKKVGLPYSSIVGRINVEDKQAVWRLLSMILTSGAICDRCTLTRRTEIANFFKIVPDERPGYRTMARHGTLKYGLYREFLDFLVRAKGIKWSSIIKVCKSTQVASASSNFRTVKVSRVYTFIKLVIKATISPTLLCGYHNYSRFLEVCFSLIRLNKGENITMAQVMHKFRVKGCTWSNCGSFHSKGQTRTILNYLCRIIFFLLQYFIIPILRSHFYTTEASFSMYRLHYIRKVTWFKMVQHANKRLLNSSTDFKLSTSDHGIPLRWSPKQSGMRPIINCNIYTNNDRKSINAVMRPIHRALSLNCKLVRVLGNGVLGFPRAHRKLQNWWFRFMRIIRNNNMKNVNLYYLVADLSNCYGNIPHSELLRIVEGLPLVDVLFSKVYRRNLVGNAPDVNSYGKFVELASATGTYSKNLAHIQKESLISGSHGSCVLVSKSSSNGFTKVTRHEILRAVSSLLNLQHIHLPKTNNSRFIHSGIGVPQGCCISNILCSLFLADRDKNIAPLLESISSNGRKLPNLLLRWIDDFLFVSTDQSTVQELYRRLYDGVFGISLNLCKTNSNLDIFSKEGNLECSNSPLEWINSRFEFDIQKGLINVKLLPCKSQECKIRDTLCLASHSGFSFMFSFLEQRIIGYLTNKLCHKIYTSTKINSIDCILENSYTAMLICALKLYCALEVLVFDFGGFINAKYIYKLLCRLVYCTESLVARGGLKTQKYHLDKLLMMAFVHVFSREDTHDGQSRRKFNLVMKKCNMHQVIRKLKYIIHSVPNVKYLYKISSRGKCIV</sequence>
<dbReference type="Gene3D" id="1.10.357.90">
    <property type="match status" value="1"/>
</dbReference>
<keyword evidence="6 13" id="KW-0548">Nucleotidyltransferase</keyword>
<evidence type="ECO:0000256" key="5">
    <source>
        <dbReference type="ARBA" id="ARBA00022679"/>
    </source>
</evidence>
<dbReference type="KEGG" id="beq:BEWA_011920"/>
<evidence type="ECO:0000256" key="3">
    <source>
        <dbReference type="ARBA" id="ARBA00016182"/>
    </source>
</evidence>
<accession>L1LBS7</accession>
<dbReference type="SMART" id="SM00975">
    <property type="entry name" value="Telomerase_RBD"/>
    <property type="match status" value="1"/>
</dbReference>
<keyword evidence="5 13" id="KW-0808">Transferase</keyword>
<evidence type="ECO:0000256" key="10">
    <source>
        <dbReference type="ARBA" id="ARBA00022918"/>
    </source>
</evidence>
<dbReference type="eggNOG" id="KOG1005">
    <property type="taxonomic scope" value="Eukaryota"/>
</dbReference>
<dbReference type="GO" id="GO:0042162">
    <property type="term" value="F:telomeric DNA binding"/>
    <property type="evidence" value="ECO:0007669"/>
    <property type="project" value="TreeGrafter"/>
</dbReference>
<organism evidence="15 16">
    <name type="scientific">Theileria equi strain WA</name>
    <dbReference type="NCBI Taxonomy" id="1537102"/>
    <lineage>
        <taxon>Eukaryota</taxon>
        <taxon>Sar</taxon>
        <taxon>Alveolata</taxon>
        <taxon>Apicomplexa</taxon>
        <taxon>Aconoidasida</taxon>
        <taxon>Piroplasmida</taxon>
        <taxon>Theileriidae</taxon>
        <taxon>Theileria</taxon>
    </lineage>
</organism>
<dbReference type="GeneID" id="15804268"/>
<dbReference type="GO" id="GO:0000781">
    <property type="term" value="C:chromosome, telomeric region"/>
    <property type="evidence" value="ECO:0007669"/>
    <property type="project" value="UniProtKB-SubCell"/>
</dbReference>
<dbReference type="OrthoDB" id="289721at2759"/>
<dbReference type="GO" id="GO:0070034">
    <property type="term" value="F:telomerase RNA binding"/>
    <property type="evidence" value="ECO:0007669"/>
    <property type="project" value="TreeGrafter"/>
</dbReference>
<comment type="caution">
    <text evidence="15">The sequence shown here is derived from an EMBL/GenBank/DDBJ whole genome shotgun (WGS) entry which is preliminary data.</text>
</comment>
<evidence type="ECO:0000256" key="8">
    <source>
        <dbReference type="ARBA" id="ARBA00022842"/>
    </source>
</evidence>
<dbReference type="RefSeq" id="XP_004832085.1">
    <property type="nucleotide sequence ID" value="XM_004832028.1"/>
</dbReference>
<dbReference type="GO" id="GO:0046872">
    <property type="term" value="F:metal ion binding"/>
    <property type="evidence" value="ECO:0007669"/>
    <property type="project" value="UniProtKB-KW"/>
</dbReference>
<dbReference type="PANTHER" id="PTHR12066">
    <property type="entry name" value="TELOMERASE REVERSE TRANSCRIPTASE"/>
    <property type="match status" value="1"/>
</dbReference>
<dbReference type="PROSITE" id="PS50878">
    <property type="entry name" value="RT_POL"/>
    <property type="match status" value="1"/>
</dbReference>
<keyword evidence="4 13" id="KW-0158">Chromosome</keyword>
<dbReference type="GO" id="GO:0003720">
    <property type="term" value="F:telomerase activity"/>
    <property type="evidence" value="ECO:0007669"/>
    <property type="project" value="InterPro"/>
</dbReference>
<evidence type="ECO:0000256" key="12">
    <source>
        <dbReference type="ARBA" id="ARBA00048173"/>
    </source>
</evidence>
<keyword evidence="10 13" id="KW-0695">RNA-directed DNA polymerase</keyword>
<evidence type="ECO:0000259" key="14">
    <source>
        <dbReference type="PROSITE" id="PS50878"/>
    </source>
</evidence>
<keyword evidence="8 13" id="KW-0460">Magnesium</keyword>
<evidence type="ECO:0000256" key="2">
    <source>
        <dbReference type="ARBA" id="ARBA00012493"/>
    </source>
</evidence>
<dbReference type="VEuPathDB" id="PiroplasmaDB:BEWA_011920"/>
<dbReference type="PRINTS" id="PR01365">
    <property type="entry name" value="TELOMERASERT"/>
</dbReference>
<dbReference type="GO" id="GO:0000333">
    <property type="term" value="C:telomerase catalytic core complex"/>
    <property type="evidence" value="ECO:0007669"/>
    <property type="project" value="TreeGrafter"/>
</dbReference>
<evidence type="ECO:0000256" key="6">
    <source>
        <dbReference type="ARBA" id="ARBA00022695"/>
    </source>
</evidence>
<dbReference type="InterPro" id="IPR000477">
    <property type="entry name" value="RT_dom"/>
</dbReference>
<name>L1LBS7_THEEQ</name>
<proteinExistence type="inferred from homology"/>
<keyword evidence="11 13" id="KW-0539">Nucleus</keyword>
<comment type="subcellular location">
    <subcellularLocation>
        <location evidence="13">Nucleus</location>
    </subcellularLocation>
    <subcellularLocation>
        <location evidence="13">Chromosome</location>
        <location evidence="13">Telomere</location>
    </subcellularLocation>
</comment>
<keyword evidence="9 13" id="KW-0779">Telomere</keyword>
<evidence type="ECO:0000313" key="15">
    <source>
        <dbReference type="EMBL" id="EKX72633.1"/>
    </source>
</evidence>
<feature type="domain" description="Reverse transcriptase" evidence="14">
    <location>
        <begin position="519"/>
        <end position="855"/>
    </location>
</feature>
<evidence type="ECO:0000256" key="9">
    <source>
        <dbReference type="ARBA" id="ARBA00022895"/>
    </source>
</evidence>
<reference evidence="15 16" key="1">
    <citation type="journal article" date="2012" name="BMC Genomics">
        <title>Comparative genomic analysis and phylogenetic position of Theileria equi.</title>
        <authorList>
            <person name="Kappmeyer L.S."/>
            <person name="Thiagarajan M."/>
            <person name="Herndon D.R."/>
            <person name="Ramsay J.D."/>
            <person name="Caler E."/>
            <person name="Djikeng A."/>
            <person name="Gillespie J.J."/>
            <person name="Lau A.O."/>
            <person name="Roalson E.H."/>
            <person name="Silva J.C."/>
            <person name="Silva M.G."/>
            <person name="Suarez C.E."/>
            <person name="Ueti M.W."/>
            <person name="Nene V.M."/>
            <person name="Mealey R.H."/>
            <person name="Knowles D.P."/>
            <person name="Brayton K.A."/>
        </authorList>
    </citation>
    <scope>NUCLEOTIDE SEQUENCE [LARGE SCALE GENOMIC DNA]</scope>
    <source>
        <strain evidence="15 16">WA</strain>
    </source>
</reference>
<evidence type="ECO:0000256" key="1">
    <source>
        <dbReference type="ARBA" id="ARBA00008001"/>
    </source>
</evidence>
<evidence type="ECO:0000313" key="16">
    <source>
        <dbReference type="Proteomes" id="UP000031512"/>
    </source>
</evidence>
<evidence type="ECO:0000256" key="11">
    <source>
        <dbReference type="ARBA" id="ARBA00023242"/>
    </source>
</evidence>
<comment type="function">
    <text evidence="13">Telomerase is a ribonucleoprotein enzyme essential for the replication of chromosome termini in most eukaryotes. It elongates telomeres. It is a reverse transcriptase that adds simple sequence repeats to chromosome ends by copying a template sequence within the RNA component of the enzyme.</text>
</comment>
<dbReference type="EC" id="2.7.7.49" evidence="2 13"/>